<dbReference type="RefSeq" id="WP_091772822.1">
    <property type="nucleotide sequence ID" value="NZ_FOES01000005.1"/>
</dbReference>
<dbReference type="SMART" id="SM00642">
    <property type="entry name" value="Aamy"/>
    <property type="match status" value="1"/>
</dbReference>
<dbReference type="GO" id="GO:0004574">
    <property type="term" value="F:oligo-1,6-glucosidase activity"/>
    <property type="evidence" value="ECO:0007669"/>
    <property type="project" value="UniProtKB-EC"/>
</dbReference>
<comment type="catalytic activity">
    <reaction evidence="6">
        <text>Hydrolysis of (1-&gt;6)-alpha-D-glucosidic linkages in some oligosaccharides produced from starch and glycogen by alpha-amylase, and in isomaltose.</text>
        <dbReference type="EC" id="3.2.1.10"/>
    </reaction>
</comment>
<dbReference type="Pfam" id="PF23915">
    <property type="entry name" value="SusG_C"/>
    <property type="match status" value="1"/>
</dbReference>
<evidence type="ECO:0000313" key="10">
    <source>
        <dbReference type="Proteomes" id="UP000199427"/>
    </source>
</evidence>
<dbReference type="STRING" id="571933.SAMN05216362_10596"/>
<dbReference type="OrthoDB" id="9805159at2"/>
<dbReference type="Gene3D" id="3.90.400.10">
    <property type="entry name" value="Oligo-1,6-glucosidase, Domain 2"/>
    <property type="match status" value="1"/>
</dbReference>
<dbReference type="InterPro" id="IPR056300">
    <property type="entry name" value="SusG-like_C"/>
</dbReference>
<evidence type="ECO:0000259" key="8">
    <source>
        <dbReference type="SMART" id="SM00642"/>
    </source>
</evidence>
<dbReference type="FunFam" id="3.20.20.80:FF:000014">
    <property type="entry name" value="Alpha,alpha-phosphotrehalase"/>
    <property type="match status" value="1"/>
</dbReference>
<evidence type="ECO:0000256" key="6">
    <source>
        <dbReference type="ARBA" id="ARBA00036217"/>
    </source>
</evidence>
<dbReference type="EMBL" id="FOES01000005">
    <property type="protein sequence ID" value="SEQ01780.1"/>
    <property type="molecule type" value="Genomic_DNA"/>
</dbReference>
<dbReference type="SUPFAM" id="SSF51011">
    <property type="entry name" value="Glycosyl hydrolase domain"/>
    <property type="match status" value="1"/>
</dbReference>
<keyword evidence="4" id="KW-0378">Hydrolase</keyword>
<dbReference type="Pfam" id="PF00128">
    <property type="entry name" value="Alpha-amylase"/>
    <property type="match status" value="1"/>
</dbReference>
<dbReference type="InterPro" id="IPR006047">
    <property type="entry name" value="GH13_cat_dom"/>
</dbReference>
<evidence type="ECO:0000256" key="3">
    <source>
        <dbReference type="ARBA" id="ARBA00022490"/>
    </source>
</evidence>
<dbReference type="NCBIfam" id="NF008183">
    <property type="entry name" value="PRK10933.1"/>
    <property type="match status" value="1"/>
</dbReference>
<keyword evidence="10" id="KW-1185">Reference proteome</keyword>
<dbReference type="GO" id="GO:0004556">
    <property type="term" value="F:alpha-amylase activity"/>
    <property type="evidence" value="ECO:0007669"/>
    <property type="project" value="TreeGrafter"/>
</dbReference>
<dbReference type="SUPFAM" id="SSF51445">
    <property type="entry name" value="(Trans)glycosidases"/>
    <property type="match status" value="1"/>
</dbReference>
<proteinExistence type="inferred from homology"/>
<evidence type="ECO:0000256" key="7">
    <source>
        <dbReference type="ARBA" id="ARBA00038939"/>
    </source>
</evidence>
<dbReference type="AlphaFoldDB" id="A0A1H9CKN9"/>
<dbReference type="CDD" id="cd11333">
    <property type="entry name" value="AmyAc_SI_OligoGlu_DGase"/>
    <property type="match status" value="1"/>
</dbReference>
<dbReference type="PANTHER" id="PTHR10357:SF184">
    <property type="entry name" value="OLIGO-1,6-GLUCOSIDASE 1"/>
    <property type="match status" value="1"/>
</dbReference>
<dbReference type="InterPro" id="IPR045857">
    <property type="entry name" value="O16G_dom_2"/>
</dbReference>
<evidence type="ECO:0000256" key="2">
    <source>
        <dbReference type="ARBA" id="ARBA00008061"/>
    </source>
</evidence>
<comment type="subcellular location">
    <subcellularLocation>
        <location evidence="1">Cytoplasm</location>
    </subcellularLocation>
</comment>
<dbReference type="FunFam" id="3.20.20.80:FF:000064">
    <property type="entry name" value="Oligo-1,6-glucosidase"/>
    <property type="match status" value="1"/>
</dbReference>
<evidence type="ECO:0000256" key="5">
    <source>
        <dbReference type="ARBA" id="ARBA00023295"/>
    </source>
</evidence>
<dbReference type="EC" id="3.2.1.10" evidence="7"/>
<dbReference type="FunFam" id="2.60.40.1180:FF:000007">
    <property type="entry name" value="Sucrose isomerase"/>
    <property type="match status" value="1"/>
</dbReference>
<dbReference type="GO" id="GO:0005737">
    <property type="term" value="C:cytoplasm"/>
    <property type="evidence" value="ECO:0007669"/>
    <property type="project" value="UniProtKB-SubCell"/>
</dbReference>
<dbReference type="GO" id="GO:0009313">
    <property type="term" value="P:oligosaccharide catabolic process"/>
    <property type="evidence" value="ECO:0007669"/>
    <property type="project" value="TreeGrafter"/>
</dbReference>
<dbReference type="Gene3D" id="2.60.40.1180">
    <property type="entry name" value="Golgi alpha-mannosidase II"/>
    <property type="match status" value="1"/>
</dbReference>
<protein>
    <recommendedName>
        <fullName evidence="7">oligo-1,6-glucosidase</fullName>
        <ecNumber evidence="7">3.2.1.10</ecNumber>
    </recommendedName>
</protein>
<dbReference type="InterPro" id="IPR013780">
    <property type="entry name" value="Glyco_hydro_b"/>
</dbReference>
<gene>
    <name evidence="9" type="ORF">SAMN05216362_10596</name>
</gene>
<reference evidence="9 10" key="1">
    <citation type="submission" date="2016-10" db="EMBL/GenBank/DDBJ databases">
        <authorList>
            <person name="de Groot N.N."/>
        </authorList>
    </citation>
    <scope>NUCLEOTIDE SEQUENCE [LARGE SCALE GENOMIC DNA]</scope>
    <source>
        <strain evidence="9 10">DSM 21633</strain>
    </source>
</reference>
<accession>A0A1H9CKN9</accession>
<comment type="similarity">
    <text evidence="2">Belongs to the glycosyl hydrolase 13 family.</text>
</comment>
<keyword evidence="5" id="KW-0326">Glycosidase</keyword>
<feature type="domain" description="Glycosyl hydrolase family 13 catalytic" evidence="8">
    <location>
        <begin position="12"/>
        <end position="399"/>
    </location>
</feature>
<dbReference type="Gene3D" id="3.20.20.80">
    <property type="entry name" value="Glycosidases"/>
    <property type="match status" value="1"/>
</dbReference>
<sequence>MTDWWKKACVYQIYPRSFMDSNGDGIGDLEGIIQKLDYLKKLGVDIIWLSPIYDSPNDDNGYDIRDYYSIMHEFGTMDDFDSLLNEIHQRDMKLMMDLVVNHTSDEHEWFRKYDDFYYWRDQPNNWKSIFSGPAWTYDKVRDQYYLHIFSKKQPDLNWENHKVREKVYEMMRWWLDQGVDGFRMDVINFISKEPSLPDAPDGDGSPYFMNGPRIHEFLREMNDEVLSNYDCVTVGEMPGATPEDAMIYTNPKNREVNMIFTFEHMDLDSGSNGKWDLKPLNLIDLKENLEKWQHALYKNGWNSLYWNNHDQPRIVSRFGDDGKYRVESAKMLATCLHMMQGTPYVYQGEEIGMTNVAFDSINRYQDIETLNMYHEKKSEGWSHNSIMKSIYAKGRDNARTPMQWSDASNSGFTTGRPWIDVNPNYKTINVEQALQDSNSIFYHYQSLIKLRKTYNIITTGKFKLIHRHHPNVFAFERIDEHEKLIVYCNFSDSTHTFDLPNGEILIHNYHQLDSNQELNLRPWEAVVFYQN</sequence>
<name>A0A1H9CKN9_9BACI</name>
<evidence type="ECO:0000256" key="1">
    <source>
        <dbReference type="ARBA" id="ARBA00004496"/>
    </source>
</evidence>
<dbReference type="PANTHER" id="PTHR10357">
    <property type="entry name" value="ALPHA-AMYLASE FAMILY MEMBER"/>
    <property type="match status" value="1"/>
</dbReference>
<keyword evidence="3" id="KW-0963">Cytoplasm</keyword>
<organism evidence="9 10">
    <name type="scientific">Piscibacillus halophilus</name>
    <dbReference type="NCBI Taxonomy" id="571933"/>
    <lineage>
        <taxon>Bacteria</taxon>
        <taxon>Bacillati</taxon>
        <taxon>Bacillota</taxon>
        <taxon>Bacilli</taxon>
        <taxon>Bacillales</taxon>
        <taxon>Bacillaceae</taxon>
        <taxon>Piscibacillus</taxon>
    </lineage>
</organism>
<dbReference type="Proteomes" id="UP000199427">
    <property type="component" value="Unassembled WGS sequence"/>
</dbReference>
<evidence type="ECO:0000256" key="4">
    <source>
        <dbReference type="ARBA" id="ARBA00022801"/>
    </source>
</evidence>
<dbReference type="InterPro" id="IPR017853">
    <property type="entry name" value="GH"/>
</dbReference>
<evidence type="ECO:0000313" key="9">
    <source>
        <dbReference type="EMBL" id="SEQ01780.1"/>
    </source>
</evidence>